<keyword evidence="3" id="KW-1185">Reference proteome</keyword>
<gene>
    <name evidence="2" type="ORF">J0A65_17495</name>
</gene>
<feature type="chain" id="PRO_5046621392" evidence="1">
    <location>
        <begin position="19"/>
        <end position="229"/>
    </location>
</feature>
<keyword evidence="1" id="KW-0732">Signal</keyword>
<name>A0ABS3CX10_9ALTE</name>
<comment type="caution">
    <text evidence="2">The sequence shown here is derived from an EMBL/GenBank/DDBJ whole genome shotgun (WGS) entry which is preliminary data.</text>
</comment>
<dbReference type="EMBL" id="JAFKCS010000021">
    <property type="protein sequence ID" value="MBN7821667.1"/>
    <property type="molecule type" value="Genomic_DNA"/>
</dbReference>
<organism evidence="2 3">
    <name type="scientific">Bowmanella yangjiangensis</name>
    <dbReference type="NCBI Taxonomy" id="2811230"/>
    <lineage>
        <taxon>Bacteria</taxon>
        <taxon>Pseudomonadati</taxon>
        <taxon>Pseudomonadota</taxon>
        <taxon>Gammaproteobacteria</taxon>
        <taxon>Alteromonadales</taxon>
        <taxon>Alteromonadaceae</taxon>
        <taxon>Bowmanella</taxon>
    </lineage>
</organism>
<feature type="signal peptide" evidence="1">
    <location>
        <begin position="1"/>
        <end position="18"/>
    </location>
</feature>
<accession>A0ABS3CX10</accession>
<dbReference type="Proteomes" id="UP000663992">
    <property type="component" value="Unassembled WGS sequence"/>
</dbReference>
<proteinExistence type="predicted"/>
<evidence type="ECO:0000256" key="1">
    <source>
        <dbReference type="SAM" id="SignalP"/>
    </source>
</evidence>
<protein>
    <submittedName>
        <fullName evidence="2">Choice-of-anchor H family protein</fullName>
    </submittedName>
</protein>
<reference evidence="2 3" key="1">
    <citation type="submission" date="2021-03" db="EMBL/GenBank/DDBJ databases">
        <title>novel species isolated from a fishpond in China.</title>
        <authorList>
            <person name="Lu H."/>
            <person name="Cai Z."/>
        </authorList>
    </citation>
    <scope>NUCLEOTIDE SEQUENCE [LARGE SCALE GENOMIC DNA]</scope>
    <source>
        <strain evidence="2 3">Y57</strain>
    </source>
</reference>
<dbReference type="NCBIfam" id="NF038116">
    <property type="entry name" value="Sden1266_dom"/>
    <property type="match status" value="1"/>
</dbReference>
<dbReference type="RefSeq" id="WP_206595635.1">
    <property type="nucleotide sequence ID" value="NZ_JAFKCS010000021.1"/>
</dbReference>
<sequence>MKAVPFLALLLFSLPGLADTEWKATSKESQLNEVRSSSPKSSLKSDKDAPARILSLRPQHTDTGDFWIYDAWISLLSDPDADGYYSEFTLSFDVDSLYTQAPVYARLYLGNADKFREYHTTSVFSVHGESSDDFLDVRTTLLEGFRADDYEILIELYDGDTEELVAVYDSYDDEDLLYLPLESREYEQNVVIVEEVHGGSASMLAMLLLLTVVIWRSTTRQNNSHRHCA</sequence>
<evidence type="ECO:0000313" key="2">
    <source>
        <dbReference type="EMBL" id="MBN7821667.1"/>
    </source>
</evidence>
<evidence type="ECO:0000313" key="3">
    <source>
        <dbReference type="Proteomes" id="UP000663992"/>
    </source>
</evidence>